<geneLocation type="plasmid" evidence="2">
    <name>unnamed</name>
</geneLocation>
<dbReference type="Proteomes" id="UP000014909">
    <property type="component" value="Plasmid unnamed"/>
</dbReference>
<feature type="transmembrane region" description="Helical" evidence="1">
    <location>
        <begin position="45"/>
        <end position="64"/>
    </location>
</feature>
<proteinExistence type="predicted"/>
<organism evidence="2 3">
    <name type="scientific">Alteromonas mediterranea 615</name>
    <dbReference type="NCBI Taxonomy" id="1300253"/>
    <lineage>
        <taxon>Bacteria</taxon>
        <taxon>Pseudomonadati</taxon>
        <taxon>Pseudomonadota</taxon>
        <taxon>Gammaproteobacteria</taxon>
        <taxon>Alteromonadales</taxon>
        <taxon>Alteromonadaceae</taxon>
        <taxon>Alteromonas/Salinimonas group</taxon>
        <taxon>Alteromonas</taxon>
    </lineage>
</organism>
<dbReference type="PATRIC" id="fig|1300253.3.peg.4700"/>
<dbReference type="Pfam" id="PF12846">
    <property type="entry name" value="AAA_10"/>
    <property type="match status" value="1"/>
</dbReference>
<dbReference type="SUPFAM" id="SSF52540">
    <property type="entry name" value="P-loop containing nucleoside triphosphate hydrolases"/>
    <property type="match status" value="1"/>
</dbReference>
<keyword evidence="1" id="KW-1133">Transmembrane helix</keyword>
<sequence>MHKLDPRYSEQLFRPVFEINVAAVWLVAGFVTPILSAIYVEGETLVEAFILSVIMIAIAVFYGYKSIPLLDRQLRLTTNKMVFFELSKLRKKNQLDLRYGDDKNKKKKDRRSTYMGRGFKWGAEHANRAYQVADMDSDFSQVKLPFFLKPVAKMMAADTEKLGGSPWIHGMGNEEEQIINETNWYGHSCITGNVGTGKTTLLKLMSLNALHLGNTLLVLDPKNDKDWQATIKHELEIWVKRINFTTCTLQAHLRRAAYLC</sequence>
<protein>
    <submittedName>
        <fullName evidence="2">Protein TraG</fullName>
    </submittedName>
</protein>
<dbReference type="AlphaFoldDB" id="S5AST0"/>
<dbReference type="InterPro" id="IPR027417">
    <property type="entry name" value="P-loop_NTPase"/>
</dbReference>
<dbReference type="EMBL" id="CP004847">
    <property type="protein sequence ID" value="AGP79933.1"/>
    <property type="molecule type" value="Genomic_DNA"/>
</dbReference>
<dbReference type="KEGG" id="amh:I633_22566"/>
<evidence type="ECO:0000256" key="1">
    <source>
        <dbReference type="SAM" id="Phobius"/>
    </source>
</evidence>
<feature type="transmembrane region" description="Helical" evidence="1">
    <location>
        <begin position="21"/>
        <end position="39"/>
    </location>
</feature>
<keyword evidence="1" id="KW-0472">Membrane</keyword>
<evidence type="ECO:0000313" key="3">
    <source>
        <dbReference type="Proteomes" id="UP000014909"/>
    </source>
</evidence>
<evidence type="ECO:0000313" key="2">
    <source>
        <dbReference type="EMBL" id="AGP79933.1"/>
    </source>
</evidence>
<keyword evidence="1" id="KW-0812">Transmembrane</keyword>
<gene>
    <name evidence="2" type="ORF">I633_22566</name>
</gene>
<dbReference type="HOGENOM" id="CLU_1068077_0_0_6"/>
<accession>S5AST0</accession>
<name>S5AST0_9ALTE</name>
<keyword evidence="2" id="KW-0614">Plasmid</keyword>
<dbReference type="BioCyc" id="AMAC1300253:G12YX-3580-MONOMER"/>
<dbReference type="Gene3D" id="3.40.50.300">
    <property type="entry name" value="P-loop containing nucleotide triphosphate hydrolases"/>
    <property type="match status" value="1"/>
</dbReference>
<reference evidence="2 3" key="1">
    <citation type="journal article" date="2013" name="Genome Biol. Evol.">
        <title>Genomic Diversity of "Deep Ecotype" Alteromonas macleodii Isolates: Evidence for Pan-Mediterranean Clonal Frames.</title>
        <authorList>
            <person name="Lopez-Perez M."/>
            <person name="Gonzaga A."/>
            <person name="Rodriguez-Valera F."/>
        </authorList>
    </citation>
    <scope>NUCLEOTIDE SEQUENCE [LARGE SCALE GENOMIC DNA]</scope>
    <source>
        <strain evidence="3">'English Channel 615'</strain>
        <plasmid evidence="3">Plasmid</plasmid>
    </source>
</reference>